<protein>
    <recommendedName>
        <fullName evidence="2">Protein kinase domain-containing protein</fullName>
    </recommendedName>
</protein>
<dbReference type="SUPFAM" id="SSF56112">
    <property type="entry name" value="Protein kinase-like (PK-like)"/>
    <property type="match status" value="1"/>
</dbReference>
<evidence type="ECO:0008006" key="2">
    <source>
        <dbReference type="Google" id="ProtNLM"/>
    </source>
</evidence>
<reference evidence="1" key="1">
    <citation type="journal article" date="2007" name="Science">
        <title>Draft genome of the filarial nematode parasite Brugia malayi.</title>
        <authorList>
            <person name="Ghedin E."/>
            <person name="Wang S."/>
            <person name="Spiro D."/>
            <person name="Caler E."/>
            <person name="Zhao Q."/>
            <person name="Crabtree J."/>
            <person name="Allen J.E."/>
            <person name="Delcher A.L."/>
            <person name="Guiliano D.B."/>
            <person name="Miranda-Saavedra D."/>
            <person name="Angiuoli S.V."/>
            <person name="Creasy T."/>
            <person name="Amedeo P."/>
            <person name="Haas B."/>
            <person name="El-Sayed N.M."/>
            <person name="Wortman J.R."/>
            <person name="Feldblyum T."/>
            <person name="Tallon L."/>
            <person name="Schatz M."/>
            <person name="Shumway M."/>
            <person name="Koo H."/>
            <person name="Salzberg S.L."/>
            <person name="Schobel S."/>
            <person name="Pertea M."/>
            <person name="Pop M."/>
            <person name="White O."/>
            <person name="Barton G.J."/>
            <person name="Carlow C.K."/>
            <person name="Crawford M.J."/>
            <person name="Daub J."/>
            <person name="Dimmic M.W."/>
            <person name="Estes C.F."/>
            <person name="Foster J.M."/>
            <person name="Ganatra M."/>
            <person name="Gregory W.F."/>
            <person name="Johnson N.M."/>
            <person name="Jin J."/>
            <person name="Komuniecki R."/>
            <person name="Korf I."/>
            <person name="Kumar S."/>
            <person name="Laney S."/>
            <person name="Li B.W."/>
            <person name="Li W."/>
            <person name="Lindblom T.H."/>
            <person name="Lustigman S."/>
            <person name="Ma D."/>
            <person name="Maina C.V."/>
            <person name="Martin D.M."/>
            <person name="McCarter J.P."/>
            <person name="McReynolds L."/>
            <person name="Mitreva M."/>
            <person name="Nutman T.B."/>
            <person name="Parkinson J."/>
            <person name="Peregrin-Alvarez J.M."/>
            <person name="Poole C."/>
            <person name="Ren Q."/>
            <person name="Saunders L."/>
            <person name="Sluder A.E."/>
            <person name="Smith K."/>
            <person name="Stanke M."/>
            <person name="Unnasch T.R."/>
            <person name="Ware J."/>
            <person name="Wei A.D."/>
            <person name="Weil G."/>
            <person name="Williams D.J."/>
            <person name="Zhang Y."/>
            <person name="Williams S.A."/>
            <person name="Fraser-Liggett C."/>
            <person name="Slatko B."/>
            <person name="Blaxter M.L."/>
            <person name="Scott A.L."/>
        </authorList>
    </citation>
    <scope>NUCLEOTIDE SEQUENCE [LARGE SCALE GENOMIC DNA]</scope>
</reference>
<proteinExistence type="predicted"/>
<accession>A8PT26</accession>
<dbReference type="EMBL" id="DS239400">
    <property type="protein sequence ID" value="EDP33158.1"/>
    <property type="molecule type" value="Genomic_DNA"/>
</dbReference>
<gene>
    <name evidence="1" type="ORF">Bm1_33660</name>
</gene>
<organism evidence="1">
    <name type="scientific">Brugia malayi</name>
    <name type="common">Filarial nematode worm</name>
    <dbReference type="NCBI Taxonomy" id="6279"/>
    <lineage>
        <taxon>Eukaryota</taxon>
        <taxon>Metazoa</taxon>
        <taxon>Ecdysozoa</taxon>
        <taxon>Nematoda</taxon>
        <taxon>Chromadorea</taxon>
        <taxon>Rhabditida</taxon>
        <taxon>Spirurina</taxon>
        <taxon>Spiruromorpha</taxon>
        <taxon>Filarioidea</taxon>
        <taxon>Onchocercidae</taxon>
        <taxon>Brugia</taxon>
    </lineage>
</organism>
<evidence type="ECO:0000313" key="1">
    <source>
        <dbReference type="EMBL" id="EDP33158.1"/>
    </source>
</evidence>
<name>A8PT26_BRUMA</name>
<dbReference type="AlphaFoldDB" id="A8PT26"/>
<dbReference type="Gene3D" id="3.30.200.20">
    <property type="entry name" value="Phosphorylase Kinase, domain 1"/>
    <property type="match status" value="1"/>
</dbReference>
<dbReference type="InterPro" id="IPR011009">
    <property type="entry name" value="Kinase-like_dom_sf"/>
</dbReference>
<sequence>MEKWLIIETKRDENNYMMEESCSTYDQGIDNSENIHEYEEHRVIGKGAYGVVYLVTHIPSNIQASIFA</sequence>